<accession>A0A9P6HWQ6</accession>
<protein>
    <recommendedName>
        <fullName evidence="4">Glycosyltransferase family 31 protein</fullName>
    </recommendedName>
</protein>
<sequence>MHQPLYDYQNQARALHAATFLLVLLFILIQLVRSRQDAYEIIDSDPLVPVLKPQKASLATVDTDVYLRVLVEKHGLKRNVSLFSQRVRAVPEASRRLSMTNIQTVFADGDFVSVNWDDKDLPLDKDGDTILPIATSRVPGDTDASDLLFGVSTTYKRLAHANDSLVRDWQRWLTDGRGSSNGASVVVALHNSSIREAWETHDKFKDVGIDATVLILDDGLDEISRYFELVDILLEVNRALADDGQTKKYLGLIDDDIFFPTPGQLLSELSEFDAQEPYYVGLPSERADWSVEDDTAVTHGGGAVFLTPPAAAIVSALPCLSPGRPPFANTTTWDSALHECVTKHASDALPLHVLSSFYSPRDALYHMHAPAYDQGISPLVLRHAQSRHRLEAGRAHLVTSACGEACFLQRFRFADDWVLVNGYSLTHYGDGFEVVPMASSAVLQGALQYGLQAELPLGEGIVLDERGEDQKEIVTWRGVRSVWSFLDAVVGDDGEVWQVYVKKGGAREVDDEEHEEDIMDSVIVLIWES</sequence>
<evidence type="ECO:0000313" key="2">
    <source>
        <dbReference type="EMBL" id="KAF9870371.1"/>
    </source>
</evidence>
<reference evidence="2" key="1">
    <citation type="submission" date="2020-03" db="EMBL/GenBank/DDBJ databases">
        <authorList>
            <person name="He L."/>
        </authorList>
    </citation>
    <scope>NUCLEOTIDE SEQUENCE</scope>
    <source>
        <strain evidence="2">CkLH20</strain>
    </source>
</reference>
<evidence type="ECO:0000256" key="1">
    <source>
        <dbReference type="SAM" id="Phobius"/>
    </source>
</evidence>
<dbReference type="GeneID" id="62168005"/>
<proteinExistence type="predicted"/>
<keyword evidence="1" id="KW-1133">Transmembrane helix</keyword>
<dbReference type="Gene3D" id="3.90.550.50">
    <property type="match status" value="1"/>
</dbReference>
<keyword evidence="1" id="KW-0472">Membrane</keyword>
<keyword evidence="3" id="KW-1185">Reference proteome</keyword>
<dbReference type="RefSeq" id="XP_038739832.1">
    <property type="nucleotide sequence ID" value="XM_038894931.1"/>
</dbReference>
<dbReference type="AlphaFoldDB" id="A0A9P6HWQ6"/>
<name>A0A9P6HWQ6_9PEZI</name>
<dbReference type="EMBL" id="JAATWM020000055">
    <property type="protein sequence ID" value="KAF9870371.1"/>
    <property type="molecule type" value="Genomic_DNA"/>
</dbReference>
<feature type="transmembrane region" description="Helical" evidence="1">
    <location>
        <begin position="12"/>
        <end position="32"/>
    </location>
</feature>
<reference evidence="2" key="2">
    <citation type="submission" date="2020-11" db="EMBL/GenBank/DDBJ databases">
        <title>Whole genome sequencing of Colletotrichum sp.</title>
        <authorList>
            <person name="Li H."/>
        </authorList>
    </citation>
    <scope>NUCLEOTIDE SEQUENCE</scope>
    <source>
        <strain evidence="2">CkLH20</strain>
    </source>
</reference>
<comment type="caution">
    <text evidence="2">The sequence shown here is derived from an EMBL/GenBank/DDBJ whole genome shotgun (WGS) entry which is preliminary data.</text>
</comment>
<evidence type="ECO:0000313" key="3">
    <source>
        <dbReference type="Proteomes" id="UP000781932"/>
    </source>
</evidence>
<evidence type="ECO:0008006" key="4">
    <source>
        <dbReference type="Google" id="ProtNLM"/>
    </source>
</evidence>
<organism evidence="2 3">
    <name type="scientific">Colletotrichum karsti</name>
    <dbReference type="NCBI Taxonomy" id="1095194"/>
    <lineage>
        <taxon>Eukaryota</taxon>
        <taxon>Fungi</taxon>
        <taxon>Dikarya</taxon>
        <taxon>Ascomycota</taxon>
        <taxon>Pezizomycotina</taxon>
        <taxon>Sordariomycetes</taxon>
        <taxon>Hypocreomycetidae</taxon>
        <taxon>Glomerellales</taxon>
        <taxon>Glomerellaceae</taxon>
        <taxon>Colletotrichum</taxon>
        <taxon>Colletotrichum boninense species complex</taxon>
    </lineage>
</organism>
<dbReference type="OrthoDB" id="414175at2759"/>
<gene>
    <name evidence="2" type="ORF">CkaCkLH20_12218</name>
</gene>
<keyword evidence="1" id="KW-0812">Transmembrane</keyword>
<dbReference type="Proteomes" id="UP000781932">
    <property type="component" value="Unassembled WGS sequence"/>
</dbReference>